<proteinExistence type="predicted"/>
<keyword evidence="1" id="KW-0812">Transmembrane</keyword>
<reference evidence="2 3" key="1">
    <citation type="submission" date="2016-10" db="EMBL/GenBank/DDBJ databases">
        <authorList>
            <person name="de Groot N.N."/>
        </authorList>
    </citation>
    <scope>NUCLEOTIDE SEQUENCE [LARGE SCALE GENOMIC DNA]</scope>
    <source>
        <strain evidence="2 3">DSM 21035</strain>
    </source>
</reference>
<evidence type="ECO:0000313" key="2">
    <source>
        <dbReference type="EMBL" id="SEP66945.1"/>
    </source>
</evidence>
<dbReference type="Proteomes" id="UP000198999">
    <property type="component" value="Unassembled WGS sequence"/>
</dbReference>
<dbReference type="OrthoDB" id="9828361at2"/>
<dbReference type="EMBL" id="FOFN01000001">
    <property type="protein sequence ID" value="SEP66945.1"/>
    <property type="molecule type" value="Genomic_DNA"/>
</dbReference>
<evidence type="ECO:0000313" key="3">
    <source>
        <dbReference type="Proteomes" id="UP000198999"/>
    </source>
</evidence>
<feature type="transmembrane region" description="Helical" evidence="1">
    <location>
        <begin position="132"/>
        <end position="155"/>
    </location>
</feature>
<feature type="transmembrane region" description="Helical" evidence="1">
    <location>
        <begin position="102"/>
        <end position="126"/>
    </location>
</feature>
<keyword evidence="1" id="KW-1133">Transmembrane helix</keyword>
<dbReference type="STRING" id="419940.SAMN05421824_0012"/>
<organism evidence="2 3">
    <name type="scientific">Hyunsoonleella jejuensis</name>
    <dbReference type="NCBI Taxonomy" id="419940"/>
    <lineage>
        <taxon>Bacteria</taxon>
        <taxon>Pseudomonadati</taxon>
        <taxon>Bacteroidota</taxon>
        <taxon>Flavobacteriia</taxon>
        <taxon>Flavobacteriales</taxon>
        <taxon>Flavobacteriaceae</taxon>
    </lineage>
</organism>
<keyword evidence="1" id="KW-0472">Membrane</keyword>
<protein>
    <submittedName>
        <fullName evidence="2">Uncharacterized protein</fullName>
    </submittedName>
</protein>
<keyword evidence="3" id="KW-1185">Reference proteome</keyword>
<gene>
    <name evidence="2" type="ORF">SAMN05421824_0012</name>
</gene>
<feature type="transmembrane region" description="Helical" evidence="1">
    <location>
        <begin position="6"/>
        <end position="28"/>
    </location>
</feature>
<dbReference type="RefSeq" id="WP_092573869.1">
    <property type="nucleotide sequence ID" value="NZ_FOFN01000001.1"/>
</dbReference>
<evidence type="ECO:0000256" key="1">
    <source>
        <dbReference type="SAM" id="Phobius"/>
    </source>
</evidence>
<accession>A0A1H8ZRE6</accession>
<dbReference type="AlphaFoldDB" id="A0A1H8ZRE6"/>
<name>A0A1H8ZRE6_9FLAO</name>
<feature type="transmembrane region" description="Helical" evidence="1">
    <location>
        <begin position="68"/>
        <end position="90"/>
    </location>
</feature>
<sequence>MEYNPTAYYTIAQIAITLTGFIAVLVAIQHEDNKFSRLAVVTIFGTTGGALIFAFVPDLLLNIVKDNTAWRIACGTFGLYHLALIFNHQIRQLQFRKNTPTQLLIVILSIFPVIFLKIAVGFGFFLNHANEIFLLGLVWCIFIPLYLFSLIILAYTKQKTD</sequence>
<feature type="transmembrane region" description="Helical" evidence="1">
    <location>
        <begin position="35"/>
        <end position="56"/>
    </location>
</feature>